<feature type="compositionally biased region" description="Basic residues" evidence="2">
    <location>
        <begin position="834"/>
        <end position="851"/>
    </location>
</feature>
<accession>A0ABD1Y8B8</accession>
<feature type="compositionally biased region" description="Low complexity" evidence="2">
    <location>
        <begin position="254"/>
        <end position="263"/>
    </location>
</feature>
<dbReference type="PROSITE" id="PS00028">
    <property type="entry name" value="ZINC_FINGER_C2H2_1"/>
    <property type="match status" value="6"/>
</dbReference>
<evidence type="ECO:0000256" key="1">
    <source>
        <dbReference type="PROSITE-ProRule" id="PRU00042"/>
    </source>
</evidence>
<feature type="compositionally biased region" description="Low complexity" evidence="2">
    <location>
        <begin position="538"/>
        <end position="550"/>
    </location>
</feature>
<evidence type="ECO:0000256" key="2">
    <source>
        <dbReference type="SAM" id="MobiDB-lite"/>
    </source>
</evidence>
<feature type="compositionally biased region" description="Low complexity" evidence="2">
    <location>
        <begin position="377"/>
        <end position="395"/>
    </location>
</feature>
<keyword evidence="1" id="KW-0862">Zinc</keyword>
<dbReference type="Proteomes" id="UP001605036">
    <property type="component" value="Unassembled WGS sequence"/>
</dbReference>
<feature type="region of interest" description="Disordered" evidence="2">
    <location>
        <begin position="831"/>
        <end position="865"/>
    </location>
</feature>
<dbReference type="PANTHER" id="PTHR35746:SF1">
    <property type="entry name" value="PENTATRICOPEPTIDE REPEAT (PPR) SUPERFAMILY PROTEIN"/>
    <property type="match status" value="1"/>
</dbReference>
<protein>
    <recommendedName>
        <fullName evidence="3">C2H2-type domain-containing protein</fullName>
    </recommendedName>
</protein>
<dbReference type="PANTHER" id="PTHR35746">
    <property type="entry name" value="PENTATRICOPEPTIDE REPEAT (PPR) SUPERFAMILY PROTEIN"/>
    <property type="match status" value="1"/>
</dbReference>
<dbReference type="SMART" id="SM00355">
    <property type="entry name" value="ZnF_C2H2"/>
    <property type="match status" value="6"/>
</dbReference>
<evidence type="ECO:0000259" key="3">
    <source>
        <dbReference type="PROSITE" id="PS50157"/>
    </source>
</evidence>
<feature type="compositionally biased region" description="Basic residues" evidence="2">
    <location>
        <begin position="664"/>
        <end position="676"/>
    </location>
</feature>
<comment type="caution">
    <text evidence="4">The sequence shown here is derived from an EMBL/GenBank/DDBJ whole genome shotgun (WGS) entry which is preliminary data.</text>
</comment>
<feature type="compositionally biased region" description="Polar residues" evidence="2">
    <location>
        <begin position="238"/>
        <end position="248"/>
    </location>
</feature>
<dbReference type="PROSITE" id="PS50157">
    <property type="entry name" value="ZINC_FINGER_C2H2_2"/>
    <property type="match status" value="1"/>
</dbReference>
<feature type="region of interest" description="Disordered" evidence="2">
    <location>
        <begin position="785"/>
        <end position="817"/>
    </location>
</feature>
<feature type="compositionally biased region" description="Low complexity" evidence="2">
    <location>
        <begin position="349"/>
        <end position="361"/>
    </location>
</feature>
<feature type="compositionally biased region" description="Polar residues" evidence="2">
    <location>
        <begin position="74"/>
        <end position="85"/>
    </location>
</feature>
<dbReference type="AlphaFoldDB" id="A0ABD1Y8B8"/>
<feature type="compositionally biased region" description="Low complexity" evidence="2">
    <location>
        <begin position="217"/>
        <end position="232"/>
    </location>
</feature>
<evidence type="ECO:0000313" key="4">
    <source>
        <dbReference type="EMBL" id="KAL2621982.1"/>
    </source>
</evidence>
<keyword evidence="1" id="KW-0479">Metal-binding</keyword>
<feature type="compositionally biased region" description="Basic and acidic residues" evidence="2">
    <location>
        <begin position="207"/>
        <end position="216"/>
    </location>
</feature>
<dbReference type="InterPro" id="IPR013087">
    <property type="entry name" value="Znf_C2H2_type"/>
</dbReference>
<feature type="compositionally biased region" description="Basic residues" evidence="2">
    <location>
        <begin position="175"/>
        <end position="187"/>
    </location>
</feature>
<dbReference type="GO" id="GO:0008270">
    <property type="term" value="F:zinc ion binding"/>
    <property type="evidence" value="ECO:0007669"/>
    <property type="project" value="UniProtKB-KW"/>
</dbReference>
<sequence>MQPVEDIWTCKRCGWTYPNYHPSAKHRRNHKKVCGKLPGFTLDDHHLGDGGSSDEASSGDESNSHHNKLKSAAPSVTPSPAVETQSRSFDIADAVQKSEIAAPAAAAVTESAAAPLAEAAAESTNKEASNGVSASEAVKPELSPVVGSTVHVPHPEEDIWICKACGWTYPNAHPSAKHRRNHKKHCPGKAGGSMHSHAGSSDDDSDSEHHVPRAAEEASAVAPAATVAEPQAQKTEPESTPVQTTNREFNLESVTPEKPAPVAAEEVPKAVESTPLVPLTAAIAAPAAVAEAPSTPAPTAAPVVVKGSAVAHPDDDIWICKECGWTYPNHHPSAKHRRNHKKTCPGKNAAAAATAPAPGGSSDDDSGDEHHSHHGEPAVQQPAPASPEAAQEAPSTGAVSREFNLDSVAQPAATPEAEKKLEEAARPSEIPTEKSAEATSSEETEEAVNETPLVQSSVPPPAEPKVVSNGAPVVPEALNSAVPHPGDDLWKCRNCDWTYPNAHPSAKHRRNHKKHCPGLAAHKGGSSDDDSDHESSHSGHSMKAHAQLQAAAPAEAVASVYREFQLPTQEVKEAAPPVLKVEEPKTEASPAPEVEEPKTEAPPVPKMEEEPRAAVPTQVEETEETATLTTPAPKVGSAAPHPEDPNDIWICKACGWTYPNAHPSAKHRRNHKKHCPGKNGGSGHGPGGSSDDASGDESSHNSHSSRKGLTSAPAIGTAVSADFPAVKERAMPDLGIQQPTTPVEAPIVIDRTMPDAGIQQQTTMAQAGAPKVETTVRTTVAQLVSDERSREQEAKVKEEAKSSAVPATSADAPHDPNDTWVCKECGWTYPNRHPSAKHRRNHKKVCKKTRISKGGSSSDASSDDEIVIQGKKKCFPCLS</sequence>
<feature type="region of interest" description="Disordered" evidence="2">
    <location>
        <begin position="331"/>
        <end position="471"/>
    </location>
</feature>
<feature type="region of interest" description="Disordered" evidence="2">
    <location>
        <begin position="45"/>
        <end position="85"/>
    </location>
</feature>
<proteinExistence type="predicted"/>
<feature type="compositionally biased region" description="Basic and acidic residues" evidence="2">
    <location>
        <begin position="785"/>
        <end position="801"/>
    </location>
</feature>
<organism evidence="4 5">
    <name type="scientific">Riccia fluitans</name>
    <dbReference type="NCBI Taxonomy" id="41844"/>
    <lineage>
        <taxon>Eukaryota</taxon>
        <taxon>Viridiplantae</taxon>
        <taxon>Streptophyta</taxon>
        <taxon>Embryophyta</taxon>
        <taxon>Marchantiophyta</taxon>
        <taxon>Marchantiopsida</taxon>
        <taxon>Marchantiidae</taxon>
        <taxon>Marchantiales</taxon>
        <taxon>Ricciaceae</taxon>
        <taxon>Riccia</taxon>
    </lineage>
</organism>
<feature type="compositionally biased region" description="Basic residues" evidence="2">
    <location>
        <begin position="332"/>
        <end position="344"/>
    </location>
</feature>
<keyword evidence="5" id="KW-1185">Reference proteome</keyword>
<feature type="compositionally biased region" description="Low complexity" evidence="2">
    <location>
        <begin position="613"/>
        <end position="633"/>
    </location>
</feature>
<feature type="region of interest" description="Disordered" evidence="2">
    <location>
        <begin position="498"/>
        <end position="550"/>
    </location>
</feature>
<feature type="region of interest" description="Disordered" evidence="2">
    <location>
        <begin position="575"/>
        <end position="715"/>
    </location>
</feature>
<feature type="compositionally biased region" description="Basic residues" evidence="2">
    <location>
        <begin position="505"/>
        <end position="516"/>
    </location>
</feature>
<dbReference type="EMBL" id="JBHFFA010000006">
    <property type="protein sequence ID" value="KAL2621982.1"/>
    <property type="molecule type" value="Genomic_DNA"/>
</dbReference>
<feature type="compositionally biased region" description="Basic and acidic residues" evidence="2">
    <location>
        <begin position="416"/>
        <end position="436"/>
    </location>
</feature>
<gene>
    <name evidence="4" type="ORF">R1flu_002187</name>
</gene>
<reference evidence="4 5" key="1">
    <citation type="submission" date="2024-09" db="EMBL/GenBank/DDBJ databases">
        <title>Chromosome-scale assembly of Riccia fluitans.</title>
        <authorList>
            <person name="Paukszto L."/>
            <person name="Sawicki J."/>
            <person name="Karawczyk K."/>
            <person name="Piernik-Szablinska J."/>
            <person name="Szczecinska M."/>
            <person name="Mazdziarz M."/>
        </authorList>
    </citation>
    <scope>NUCLEOTIDE SEQUENCE [LARGE SCALE GENOMIC DNA]</scope>
    <source>
        <strain evidence="4">Rf_01</strain>
        <tissue evidence="4">Aerial parts of the thallus</tissue>
    </source>
</reference>
<evidence type="ECO:0000313" key="5">
    <source>
        <dbReference type="Proteomes" id="UP001605036"/>
    </source>
</evidence>
<feature type="region of interest" description="Disordered" evidence="2">
    <location>
        <begin position="173"/>
        <end position="263"/>
    </location>
</feature>
<feature type="compositionally biased region" description="Gly residues" evidence="2">
    <location>
        <begin position="678"/>
        <end position="688"/>
    </location>
</feature>
<feature type="domain" description="C2H2-type" evidence="3">
    <location>
        <begin position="318"/>
        <end position="345"/>
    </location>
</feature>
<name>A0ABD1Y8B8_9MARC</name>
<keyword evidence="1" id="KW-0863">Zinc-finger</keyword>